<dbReference type="AlphaFoldDB" id="A0A183MTQ9"/>
<evidence type="ECO:0000313" key="4">
    <source>
        <dbReference type="Proteomes" id="UP000277204"/>
    </source>
</evidence>
<keyword evidence="1" id="KW-0812">Transmembrane</keyword>
<evidence type="ECO:0000313" key="5">
    <source>
        <dbReference type="WBParaSite" id="SMRG1_5770.1"/>
    </source>
</evidence>
<dbReference type="OrthoDB" id="2384430at2759"/>
<dbReference type="SUPFAM" id="SSF81901">
    <property type="entry name" value="HCP-like"/>
    <property type="match status" value="1"/>
</dbReference>
<reference evidence="2 4" key="1">
    <citation type="submission" date="2018-11" db="EMBL/GenBank/DDBJ databases">
        <authorList>
            <consortium name="Pathogen Informatics"/>
        </authorList>
    </citation>
    <scope>NUCLEOTIDE SEQUENCE [LARGE SCALE GENOMIC DNA]</scope>
    <source>
        <strain evidence="2 4">Zambia</strain>
    </source>
</reference>
<feature type="transmembrane region" description="Helical" evidence="1">
    <location>
        <begin position="67"/>
        <end position="89"/>
    </location>
</feature>
<evidence type="ECO:0000256" key="1">
    <source>
        <dbReference type="SAM" id="Phobius"/>
    </source>
</evidence>
<protein>
    <submittedName>
        <fullName evidence="5">Sel1 repeat family protein</fullName>
    </submittedName>
</protein>
<keyword evidence="1" id="KW-1133">Transmembrane helix</keyword>
<dbReference type="Gene3D" id="1.25.40.10">
    <property type="entry name" value="Tetratricopeptide repeat domain"/>
    <property type="match status" value="1"/>
</dbReference>
<dbReference type="InterPro" id="IPR011990">
    <property type="entry name" value="TPR-like_helical_dom_sf"/>
</dbReference>
<dbReference type="Proteomes" id="UP000277204">
    <property type="component" value="Unassembled WGS sequence"/>
</dbReference>
<reference evidence="5" key="2">
    <citation type="submission" date="2023-11" db="UniProtKB">
        <authorList>
            <consortium name="WormBaseParasite"/>
        </authorList>
    </citation>
    <scope>IDENTIFICATION</scope>
</reference>
<proteinExistence type="predicted"/>
<dbReference type="STRING" id="48269.A0A183MTQ9"/>
<name>A0A183MTQ9_9TREM</name>
<evidence type="ECO:0000313" key="2">
    <source>
        <dbReference type="EMBL" id="VDP31592.1"/>
    </source>
</evidence>
<keyword evidence="1" id="KW-0472">Membrane</keyword>
<dbReference type="WBParaSite" id="SMRG1_5770.1">
    <property type="protein sequence ID" value="SMRG1_5770.1"/>
    <property type="gene ID" value="SMRG1_5770"/>
</dbReference>
<dbReference type="EMBL" id="UZAI01017967">
    <property type="protein sequence ID" value="VDP31592.1"/>
    <property type="molecule type" value="Genomic_DNA"/>
</dbReference>
<evidence type="ECO:0000313" key="3">
    <source>
        <dbReference type="Proteomes" id="UP000050790"/>
    </source>
</evidence>
<gene>
    <name evidence="2" type="ORF">SMRZ_LOCUS19434</name>
</gene>
<dbReference type="Proteomes" id="UP000050790">
    <property type="component" value="Unassembled WGS sequence"/>
</dbReference>
<keyword evidence="4" id="KW-1185">Reference proteome</keyword>
<sequence length="221" mass="25952">MKELNEQGLRRRKSIVNLKLSHSNSTDHIKPLHYNNNNKMYNKLSQRYISYIDKIPLTHHTKSDSRMINIIEISIICGVFLTGYFVYHYSDRMYIPIMKFYAHLGIKEAQNRLSQHLLYHANTKEQYEEAIYWLKISALQNKNPIASYNYVIAHFKEHITESNLTTNQVNDLLFHALNNGVPEAQHLLNHCSKLENLAKLKNIIITEESGDEYEEIADYLI</sequence>
<organism evidence="3 5">
    <name type="scientific">Schistosoma margrebowiei</name>
    <dbReference type="NCBI Taxonomy" id="48269"/>
    <lineage>
        <taxon>Eukaryota</taxon>
        <taxon>Metazoa</taxon>
        <taxon>Spiralia</taxon>
        <taxon>Lophotrochozoa</taxon>
        <taxon>Platyhelminthes</taxon>
        <taxon>Trematoda</taxon>
        <taxon>Digenea</taxon>
        <taxon>Strigeidida</taxon>
        <taxon>Schistosomatoidea</taxon>
        <taxon>Schistosomatidae</taxon>
        <taxon>Schistosoma</taxon>
    </lineage>
</organism>
<accession>A0A183MTQ9</accession>